<name>A0A653BHM2_CALMS</name>
<evidence type="ECO:0000313" key="2">
    <source>
        <dbReference type="Proteomes" id="UP000410492"/>
    </source>
</evidence>
<dbReference type="Proteomes" id="UP000410492">
    <property type="component" value="Unassembled WGS sequence"/>
</dbReference>
<accession>A0A653BHM2</accession>
<dbReference type="EMBL" id="CAACVG010001226">
    <property type="protein sequence ID" value="VEN35098.1"/>
    <property type="molecule type" value="Genomic_DNA"/>
</dbReference>
<proteinExistence type="predicted"/>
<sequence>MIVIQAVRPVSLALENFNHYGRSCSLVGWNREYCFFG</sequence>
<evidence type="ECO:0000313" key="1">
    <source>
        <dbReference type="EMBL" id="VEN35098.1"/>
    </source>
</evidence>
<protein>
    <submittedName>
        <fullName evidence="1">Uncharacterized protein</fullName>
    </submittedName>
</protein>
<keyword evidence="2" id="KW-1185">Reference proteome</keyword>
<organism evidence="1 2">
    <name type="scientific">Callosobruchus maculatus</name>
    <name type="common">Southern cowpea weevil</name>
    <name type="synonym">Pulse bruchid</name>
    <dbReference type="NCBI Taxonomy" id="64391"/>
    <lineage>
        <taxon>Eukaryota</taxon>
        <taxon>Metazoa</taxon>
        <taxon>Ecdysozoa</taxon>
        <taxon>Arthropoda</taxon>
        <taxon>Hexapoda</taxon>
        <taxon>Insecta</taxon>
        <taxon>Pterygota</taxon>
        <taxon>Neoptera</taxon>
        <taxon>Endopterygota</taxon>
        <taxon>Coleoptera</taxon>
        <taxon>Polyphaga</taxon>
        <taxon>Cucujiformia</taxon>
        <taxon>Chrysomeloidea</taxon>
        <taxon>Chrysomelidae</taxon>
        <taxon>Bruchinae</taxon>
        <taxon>Bruchini</taxon>
        <taxon>Callosobruchus</taxon>
    </lineage>
</organism>
<gene>
    <name evidence="1" type="ORF">CALMAC_LOCUS1094</name>
</gene>
<dbReference type="AlphaFoldDB" id="A0A653BHM2"/>
<reference evidence="1 2" key="1">
    <citation type="submission" date="2019-01" db="EMBL/GenBank/DDBJ databases">
        <authorList>
            <person name="Sayadi A."/>
        </authorList>
    </citation>
    <scope>NUCLEOTIDE SEQUENCE [LARGE SCALE GENOMIC DNA]</scope>
</reference>